<keyword evidence="1" id="KW-0677">Repeat</keyword>
<dbReference type="EMBL" id="JACEEZ010023140">
    <property type="protein sequence ID" value="KAG0711662.1"/>
    <property type="molecule type" value="Genomic_DNA"/>
</dbReference>
<comment type="caution">
    <text evidence="4">The sequence shown here is derived from an EMBL/GenBank/DDBJ whole genome shotgun (WGS) entry which is preliminary data.</text>
</comment>
<dbReference type="OrthoDB" id="427518at2759"/>
<dbReference type="SMART" id="SM00248">
    <property type="entry name" value="ANK"/>
    <property type="match status" value="7"/>
</dbReference>
<accession>A0A8J5CKZ3</accession>
<feature type="repeat" description="ANK" evidence="3">
    <location>
        <begin position="123"/>
        <end position="155"/>
    </location>
</feature>
<feature type="repeat" description="ANK" evidence="3">
    <location>
        <begin position="57"/>
        <end position="89"/>
    </location>
</feature>
<dbReference type="Pfam" id="PF13857">
    <property type="entry name" value="Ank_5"/>
    <property type="match status" value="1"/>
</dbReference>
<dbReference type="PANTHER" id="PTHR24161">
    <property type="entry name" value="ANK_REP_REGION DOMAIN-CONTAINING PROTEIN-RELATED"/>
    <property type="match status" value="1"/>
</dbReference>
<name>A0A8J5CKZ3_CHIOP</name>
<dbReference type="PRINTS" id="PR01415">
    <property type="entry name" value="ANKYRIN"/>
</dbReference>
<dbReference type="AlphaFoldDB" id="A0A8J5CKZ3"/>
<organism evidence="4 5">
    <name type="scientific">Chionoecetes opilio</name>
    <name type="common">Atlantic snow crab</name>
    <name type="synonym">Cancer opilio</name>
    <dbReference type="NCBI Taxonomy" id="41210"/>
    <lineage>
        <taxon>Eukaryota</taxon>
        <taxon>Metazoa</taxon>
        <taxon>Ecdysozoa</taxon>
        <taxon>Arthropoda</taxon>
        <taxon>Crustacea</taxon>
        <taxon>Multicrustacea</taxon>
        <taxon>Malacostraca</taxon>
        <taxon>Eumalacostraca</taxon>
        <taxon>Eucarida</taxon>
        <taxon>Decapoda</taxon>
        <taxon>Pleocyemata</taxon>
        <taxon>Brachyura</taxon>
        <taxon>Eubrachyura</taxon>
        <taxon>Majoidea</taxon>
        <taxon>Majidae</taxon>
        <taxon>Chionoecetes</taxon>
    </lineage>
</organism>
<evidence type="ECO:0000313" key="4">
    <source>
        <dbReference type="EMBL" id="KAG0711662.1"/>
    </source>
</evidence>
<keyword evidence="2 3" id="KW-0040">ANK repeat</keyword>
<dbReference type="PANTHER" id="PTHR24161:SF85">
    <property type="entry name" value="PALMITOYLTRANSFERASE HIP14"/>
    <property type="match status" value="1"/>
</dbReference>
<feature type="repeat" description="ANK" evidence="3">
    <location>
        <begin position="208"/>
        <end position="240"/>
    </location>
</feature>
<evidence type="ECO:0000256" key="3">
    <source>
        <dbReference type="PROSITE-ProRule" id="PRU00023"/>
    </source>
</evidence>
<proteinExistence type="predicted"/>
<dbReference type="PROSITE" id="PS50297">
    <property type="entry name" value="ANK_REP_REGION"/>
    <property type="match status" value="5"/>
</dbReference>
<evidence type="ECO:0000256" key="1">
    <source>
        <dbReference type="ARBA" id="ARBA00022737"/>
    </source>
</evidence>
<dbReference type="PROSITE" id="PS50088">
    <property type="entry name" value="ANK_REPEAT"/>
    <property type="match status" value="6"/>
</dbReference>
<dbReference type="InterPro" id="IPR036770">
    <property type="entry name" value="Ankyrin_rpt-contain_sf"/>
</dbReference>
<sequence>MILDKQTNISAGKTSTCKRCSFLDGHTSLMWAAAQGADSALTVVVRHGAPLTQADPRGCTALHIAGGAGHVSTVRVLLRLQAPPDACANDGRTPVHYAARAGHTQIVKVLAKAGASLEHRDKEGQCALHHAVLGGHLYLAQILIRAGTSVNVQDYYGRTPLHMAAYRGLSDIMVLLLENRGDGNARDFEKYPVDLITKWNVNVFLALKGLSALHWAAEQGHLGAVNTLLDFHAYPNYTQSTSNRYTPYDCACIAEHLEVAQVLTEAGGISVTRIMEVAATKLQAAVRGYLTRGKIGKQKRFSMDQEGKQSTDVKVSVSGNSLSITNIDFSPCKSTVGQTSLEAGRQREDSDAQAVTAVEAFDVHGKREEKGPTSKLSLVLPSATSEHGPYSSVSGQRRSKALPLSIMREARKKTLRYLELPGLCELGISQPRPPASPGCTVTPGHELWRVVLFIFL</sequence>
<feature type="repeat" description="ANK" evidence="3">
    <location>
        <begin position="90"/>
        <end position="122"/>
    </location>
</feature>
<dbReference type="SUPFAM" id="SSF48403">
    <property type="entry name" value="Ankyrin repeat"/>
    <property type="match status" value="1"/>
</dbReference>
<gene>
    <name evidence="4" type="primary">INVS_3</name>
    <name evidence="4" type="ORF">GWK47_020112</name>
</gene>
<feature type="repeat" description="ANK" evidence="3">
    <location>
        <begin position="156"/>
        <end position="188"/>
    </location>
</feature>
<keyword evidence="5" id="KW-1185">Reference proteome</keyword>
<protein>
    <submittedName>
        <fullName evidence="4">Inversin</fullName>
    </submittedName>
</protein>
<dbReference type="PROSITE" id="PS50096">
    <property type="entry name" value="IQ"/>
    <property type="match status" value="1"/>
</dbReference>
<dbReference type="Pfam" id="PF12796">
    <property type="entry name" value="Ank_2"/>
    <property type="match status" value="2"/>
</dbReference>
<reference evidence="4" key="1">
    <citation type="submission" date="2020-07" db="EMBL/GenBank/DDBJ databases">
        <title>The High-quality genome of the commercially important snow crab, Chionoecetes opilio.</title>
        <authorList>
            <person name="Jeong J.-H."/>
            <person name="Ryu S."/>
        </authorList>
    </citation>
    <scope>NUCLEOTIDE SEQUENCE</scope>
    <source>
        <strain evidence="4">MADBK_172401_WGS</strain>
        <tissue evidence="4">Digestive gland</tissue>
    </source>
</reference>
<dbReference type="Proteomes" id="UP000770661">
    <property type="component" value="Unassembled WGS sequence"/>
</dbReference>
<evidence type="ECO:0000313" key="5">
    <source>
        <dbReference type="Proteomes" id="UP000770661"/>
    </source>
</evidence>
<feature type="repeat" description="ANK" evidence="3">
    <location>
        <begin position="24"/>
        <end position="56"/>
    </location>
</feature>
<evidence type="ECO:0000256" key="2">
    <source>
        <dbReference type="ARBA" id="ARBA00023043"/>
    </source>
</evidence>
<dbReference type="Gene3D" id="1.25.40.20">
    <property type="entry name" value="Ankyrin repeat-containing domain"/>
    <property type="match status" value="3"/>
</dbReference>
<dbReference type="InterPro" id="IPR002110">
    <property type="entry name" value="Ankyrin_rpt"/>
</dbReference>